<dbReference type="OrthoDB" id="117269at2759"/>
<dbReference type="InterPro" id="IPR043502">
    <property type="entry name" value="DNA/RNA_pol_sf"/>
</dbReference>
<name>A0A9W7CN94_9STRA</name>
<accession>A0A9W7CN94</accession>
<sequence length="99" mass="11108">MARSLAILLKKDAKWRWNAEHQHAFKAIKDSLLHAPILALPDPDRPFSVVCDALDFAIGCALLQEDAEGSERVIALESRQLKGAEKNYPVHHTELHAMK</sequence>
<dbReference type="Pfam" id="PF17919">
    <property type="entry name" value="RT_RNaseH_2"/>
    <property type="match status" value="1"/>
</dbReference>
<reference evidence="2" key="1">
    <citation type="submission" date="2023-04" db="EMBL/GenBank/DDBJ databases">
        <title>Phytophthora fragariaefolia NBRC 109709.</title>
        <authorList>
            <person name="Ichikawa N."/>
            <person name="Sato H."/>
            <person name="Tonouchi N."/>
        </authorList>
    </citation>
    <scope>NUCLEOTIDE SEQUENCE</scope>
    <source>
        <strain evidence="2">NBRC 109709</strain>
    </source>
</reference>
<proteinExistence type="predicted"/>
<dbReference type="AlphaFoldDB" id="A0A9W7CN94"/>
<dbReference type="EMBL" id="BSXT01000846">
    <property type="protein sequence ID" value="GMF35059.1"/>
    <property type="molecule type" value="Genomic_DNA"/>
</dbReference>
<dbReference type="PANTHER" id="PTHR34072">
    <property type="entry name" value="ENZYMATIC POLYPROTEIN-RELATED"/>
    <property type="match status" value="1"/>
</dbReference>
<dbReference type="InterPro" id="IPR043128">
    <property type="entry name" value="Rev_trsase/Diguanyl_cyclase"/>
</dbReference>
<protein>
    <submittedName>
        <fullName evidence="2">Unnamed protein product</fullName>
    </submittedName>
</protein>
<dbReference type="SUPFAM" id="SSF56672">
    <property type="entry name" value="DNA/RNA polymerases"/>
    <property type="match status" value="1"/>
</dbReference>
<evidence type="ECO:0000313" key="3">
    <source>
        <dbReference type="Proteomes" id="UP001165121"/>
    </source>
</evidence>
<dbReference type="InterPro" id="IPR041577">
    <property type="entry name" value="RT_RNaseH_2"/>
</dbReference>
<evidence type="ECO:0000259" key="1">
    <source>
        <dbReference type="Pfam" id="PF17919"/>
    </source>
</evidence>
<comment type="caution">
    <text evidence="2">The sequence shown here is derived from an EMBL/GenBank/DDBJ whole genome shotgun (WGS) entry which is preliminary data.</text>
</comment>
<dbReference type="Gene3D" id="3.30.70.270">
    <property type="match status" value="1"/>
</dbReference>
<feature type="domain" description="Reverse transcriptase/retrotransposon-derived protein RNase H-like" evidence="1">
    <location>
        <begin position="17"/>
        <end position="98"/>
    </location>
</feature>
<keyword evidence="3" id="KW-1185">Reference proteome</keyword>
<evidence type="ECO:0000313" key="2">
    <source>
        <dbReference type="EMBL" id="GMF35059.1"/>
    </source>
</evidence>
<dbReference type="Proteomes" id="UP001165121">
    <property type="component" value="Unassembled WGS sequence"/>
</dbReference>
<gene>
    <name evidence="2" type="ORF">Pfra01_000918400</name>
</gene>
<organism evidence="2 3">
    <name type="scientific">Phytophthora fragariaefolia</name>
    <dbReference type="NCBI Taxonomy" id="1490495"/>
    <lineage>
        <taxon>Eukaryota</taxon>
        <taxon>Sar</taxon>
        <taxon>Stramenopiles</taxon>
        <taxon>Oomycota</taxon>
        <taxon>Peronosporomycetes</taxon>
        <taxon>Peronosporales</taxon>
        <taxon>Peronosporaceae</taxon>
        <taxon>Phytophthora</taxon>
    </lineage>
</organism>
<dbReference type="PANTHER" id="PTHR34072:SF56">
    <property type="entry name" value="REVERSE TRANSCRIPTASE_RETROTRANSPOSON-DERIVED PROTEIN RNASE H-LIKE DOMAIN-CONTAINING PROTEIN"/>
    <property type="match status" value="1"/>
</dbReference>